<keyword evidence="4 5" id="KW-0472">Membrane</keyword>
<dbReference type="Proteomes" id="UP001519289">
    <property type="component" value="Unassembled WGS sequence"/>
</dbReference>
<sequence length="475" mass="50296">MAATATAKPSGAKGFSLPHKRVIGAVLGIVVLLAIMFSPIPGLSVEGRRALAISLFGVVWWALGVLQPGYTSVLMLVAWVVLDVAPPATVFSLWTTPLVYLVVGGYLIATAVQESGLGKRISYLFILKFVNSFTSIVVSAYVLGALLSFLIPHPWPRSFLIMSVMAVLIKSTGMPKKDAAIIGLAVFAGSAANSMILLTGDSVLNMVGATAGDITLTWLEWAKYMAVPGIVATVLTCLVQLWLFKPSQRFEVNKEDIRRELQSLGGLTGVEKRTLFWVALAVILWATDSLHGIHPGWIAALMAIGLALPKVGDVLKPTSWSAVPIGTLFFLTAAQAIGKVGGVTGMNEWVASVVLPSTIPSNVFVFAAIATAVTMVIHMVLGSALAVIGIAAPALMLFAEAAGINPMVASLLVYTTVSMHFILPFHHMNVLVGANDSAGMYGDAETIKLGIPLTVLTFVVTLLVQVPWWKLTGLL</sequence>
<feature type="transmembrane region" description="Helical" evidence="5">
    <location>
        <begin position="349"/>
        <end position="370"/>
    </location>
</feature>
<organism evidence="6 7">
    <name type="scientific">Symbiobacterium terraclitae</name>
    <dbReference type="NCBI Taxonomy" id="557451"/>
    <lineage>
        <taxon>Bacteria</taxon>
        <taxon>Bacillati</taxon>
        <taxon>Bacillota</taxon>
        <taxon>Clostridia</taxon>
        <taxon>Eubacteriales</taxon>
        <taxon>Symbiobacteriaceae</taxon>
        <taxon>Symbiobacterium</taxon>
    </lineage>
</organism>
<feature type="transmembrane region" description="Helical" evidence="5">
    <location>
        <begin position="155"/>
        <end position="172"/>
    </location>
</feature>
<keyword evidence="7" id="KW-1185">Reference proteome</keyword>
<dbReference type="Pfam" id="PF00939">
    <property type="entry name" value="Na_sulph_symp"/>
    <property type="match status" value="1"/>
</dbReference>
<feature type="transmembrane region" description="Helical" evidence="5">
    <location>
        <begin position="411"/>
        <end position="429"/>
    </location>
</feature>
<dbReference type="InterPro" id="IPR001898">
    <property type="entry name" value="SLC13A/DASS"/>
</dbReference>
<dbReference type="EMBL" id="JAGGLG010000005">
    <property type="protein sequence ID" value="MBP2017453.1"/>
    <property type="molecule type" value="Genomic_DNA"/>
</dbReference>
<proteinExistence type="predicted"/>
<evidence type="ECO:0000256" key="2">
    <source>
        <dbReference type="ARBA" id="ARBA00022692"/>
    </source>
</evidence>
<evidence type="ECO:0000256" key="3">
    <source>
        <dbReference type="ARBA" id="ARBA00022989"/>
    </source>
</evidence>
<feature type="transmembrane region" description="Helical" evidence="5">
    <location>
        <begin position="55"/>
        <end position="82"/>
    </location>
</feature>
<evidence type="ECO:0000256" key="1">
    <source>
        <dbReference type="ARBA" id="ARBA00004141"/>
    </source>
</evidence>
<evidence type="ECO:0000256" key="5">
    <source>
        <dbReference type="SAM" id="Phobius"/>
    </source>
</evidence>
<name>A0ABS4JPJ5_9FIRM</name>
<dbReference type="RefSeq" id="WP_209465600.1">
    <property type="nucleotide sequence ID" value="NZ_JAGGLG010000005.1"/>
</dbReference>
<dbReference type="PANTHER" id="PTHR10283">
    <property type="entry name" value="SOLUTE CARRIER FAMILY 13 MEMBER"/>
    <property type="match status" value="1"/>
</dbReference>
<gene>
    <name evidence="6" type="ORF">J2Z79_000836</name>
</gene>
<feature type="transmembrane region" description="Helical" evidence="5">
    <location>
        <begin position="179"/>
        <end position="198"/>
    </location>
</feature>
<keyword evidence="3 5" id="KW-1133">Transmembrane helix</keyword>
<feature type="transmembrane region" description="Helical" evidence="5">
    <location>
        <begin position="88"/>
        <end position="109"/>
    </location>
</feature>
<evidence type="ECO:0000313" key="6">
    <source>
        <dbReference type="EMBL" id="MBP2017453.1"/>
    </source>
</evidence>
<evidence type="ECO:0000256" key="4">
    <source>
        <dbReference type="ARBA" id="ARBA00023136"/>
    </source>
</evidence>
<feature type="transmembrane region" description="Helical" evidence="5">
    <location>
        <begin position="22"/>
        <end position="43"/>
    </location>
</feature>
<feature type="transmembrane region" description="Helical" evidence="5">
    <location>
        <begin position="224"/>
        <end position="244"/>
    </location>
</feature>
<dbReference type="PANTHER" id="PTHR10283:SF92">
    <property type="entry name" value="LOW-AFFINITY PHOSPHATE TRANSPORTER PHO91"/>
    <property type="match status" value="1"/>
</dbReference>
<accession>A0ABS4JPJ5</accession>
<reference evidence="6 7" key="1">
    <citation type="submission" date="2021-03" db="EMBL/GenBank/DDBJ databases">
        <title>Genomic Encyclopedia of Type Strains, Phase IV (KMG-IV): sequencing the most valuable type-strain genomes for metagenomic binning, comparative biology and taxonomic classification.</title>
        <authorList>
            <person name="Goeker M."/>
        </authorList>
    </citation>
    <scope>NUCLEOTIDE SEQUENCE [LARGE SCALE GENOMIC DNA]</scope>
    <source>
        <strain evidence="6 7">DSM 27138</strain>
    </source>
</reference>
<protein>
    <submittedName>
        <fullName evidence="6">Di/tricarboxylate transporter</fullName>
    </submittedName>
</protein>
<keyword evidence="2 5" id="KW-0812">Transmembrane</keyword>
<feature type="transmembrane region" description="Helical" evidence="5">
    <location>
        <begin position="320"/>
        <end position="337"/>
    </location>
</feature>
<comment type="subcellular location">
    <subcellularLocation>
        <location evidence="1">Membrane</location>
        <topology evidence="1">Multi-pass membrane protein</topology>
    </subcellularLocation>
</comment>
<feature type="transmembrane region" description="Helical" evidence="5">
    <location>
        <begin position="275"/>
        <end position="308"/>
    </location>
</feature>
<feature type="transmembrane region" description="Helical" evidence="5">
    <location>
        <begin position="121"/>
        <end position="143"/>
    </location>
</feature>
<feature type="transmembrane region" description="Helical" evidence="5">
    <location>
        <begin position="376"/>
        <end position="399"/>
    </location>
</feature>
<evidence type="ECO:0000313" key="7">
    <source>
        <dbReference type="Proteomes" id="UP001519289"/>
    </source>
</evidence>
<feature type="transmembrane region" description="Helical" evidence="5">
    <location>
        <begin position="449"/>
        <end position="469"/>
    </location>
</feature>
<comment type="caution">
    <text evidence="6">The sequence shown here is derived from an EMBL/GenBank/DDBJ whole genome shotgun (WGS) entry which is preliminary data.</text>
</comment>